<evidence type="ECO:0000313" key="1">
    <source>
        <dbReference type="EMBL" id="BEI92371.1"/>
    </source>
</evidence>
<dbReference type="RefSeq" id="XP_060457636.1">
    <property type="nucleotide sequence ID" value="XM_060601109.1"/>
</dbReference>
<dbReference type="KEGG" id="ccac:CcaHIS019_0411910"/>
<dbReference type="AlphaFoldDB" id="A0AA48QWH8"/>
<dbReference type="GeneID" id="85496241"/>
<dbReference type="EMBL" id="AP028215">
    <property type="protein sequence ID" value="BEI92371.1"/>
    <property type="molecule type" value="Genomic_DNA"/>
</dbReference>
<gene>
    <name evidence="1" type="ORF">CcaverHIS019_0411910</name>
</gene>
<accession>A0AA48QWH8</accession>
<name>A0AA48QWH8_9TREE</name>
<evidence type="ECO:0000313" key="2">
    <source>
        <dbReference type="Proteomes" id="UP001233271"/>
    </source>
</evidence>
<reference evidence="1" key="1">
    <citation type="journal article" date="2023" name="BMC Genomics">
        <title>Chromosome-level genome assemblies of Cutaneotrichosporon spp. (Trichosporonales, Basidiomycota) reveal imbalanced evolution between nucleotide sequences and chromosome synteny.</title>
        <authorList>
            <person name="Kobayashi Y."/>
            <person name="Kayamori A."/>
            <person name="Aoki K."/>
            <person name="Shiwa Y."/>
            <person name="Matsutani M."/>
            <person name="Fujita N."/>
            <person name="Sugita T."/>
            <person name="Iwasaki W."/>
            <person name="Tanaka N."/>
            <person name="Takashima M."/>
        </authorList>
    </citation>
    <scope>NUCLEOTIDE SEQUENCE</scope>
    <source>
        <strain evidence="1">HIS019</strain>
    </source>
</reference>
<organism evidence="1 2">
    <name type="scientific">Cutaneotrichosporon cavernicola</name>
    <dbReference type="NCBI Taxonomy" id="279322"/>
    <lineage>
        <taxon>Eukaryota</taxon>
        <taxon>Fungi</taxon>
        <taxon>Dikarya</taxon>
        <taxon>Basidiomycota</taxon>
        <taxon>Agaricomycotina</taxon>
        <taxon>Tremellomycetes</taxon>
        <taxon>Trichosporonales</taxon>
        <taxon>Trichosporonaceae</taxon>
        <taxon>Cutaneotrichosporon</taxon>
    </lineage>
</organism>
<protein>
    <submittedName>
        <fullName evidence="1">Uncharacterized protein</fullName>
    </submittedName>
</protein>
<sequence>MSTAPAPAATWMPTPPLLPMVDIEDPRCSSYPPPYTADPVRPEWDGAYSGIICTTYNTSYTYPCCEQLGGTARTWCGRVQCALNDRGIDDWGICINQLMAETGGQAVGLACDSPKLAKSGASKLGAGVGVAGLVALAMCVLQMA</sequence>
<proteinExistence type="predicted"/>
<dbReference type="Proteomes" id="UP001233271">
    <property type="component" value="Chromosome 4"/>
</dbReference>
<keyword evidence="2" id="KW-1185">Reference proteome</keyword>